<name>A0A7S9XDT8_9VIRU</name>
<dbReference type="InterPro" id="IPR009045">
    <property type="entry name" value="Zn_M74/Hedgehog-like"/>
</dbReference>
<evidence type="ECO:0000313" key="2">
    <source>
        <dbReference type="EMBL" id="QPI16289.1"/>
    </source>
</evidence>
<organism evidence="2">
    <name type="scientific">Virus NIOZ-UU157</name>
    <dbReference type="NCBI Taxonomy" id="2763269"/>
    <lineage>
        <taxon>Viruses</taxon>
    </lineage>
</organism>
<sequence>MISKHISDKEGVYSITATRLGLDNKPNQFELANMKEIAEQIFEPLREWVSGPIRINSFYRGKALNKAIGGSTSSQHCKGQAMDIDDRGCKKTNAEMYEWIKENLNFDQMIWEFGDDKNPDWVHVSYVNEIDNRNRCLLARRENGKTKYKVI</sequence>
<dbReference type="InterPro" id="IPR013230">
    <property type="entry name" value="Peptidase_M15A_C"/>
</dbReference>
<reference evidence="2" key="1">
    <citation type="submission" date="2020-08" db="EMBL/GenBank/DDBJ databases">
        <title>Bridging the membrane lipid divide: bacteria of the FCB group superphylum have the potential to synthesize archaeal ether lipids.</title>
        <authorList>
            <person name="Villanueva L."/>
            <person name="von Meijenfeldt F.A.B."/>
            <person name="Westbye A.B."/>
            <person name="Yadav S."/>
            <person name="Hopmans E.C."/>
            <person name="Dutilh B.E."/>
            <person name="Sinninghe Damste J.S."/>
        </authorList>
    </citation>
    <scope>NUCLEOTIDE SEQUENCE</scope>
    <source>
        <strain evidence="2">NIOZ-UU157</strain>
    </source>
</reference>
<dbReference type="EMBL" id="MW030551">
    <property type="protein sequence ID" value="QPI16289.1"/>
    <property type="molecule type" value="Genomic_DNA"/>
</dbReference>
<feature type="domain" description="Peptidase M15A C-terminal" evidence="1">
    <location>
        <begin position="13"/>
        <end position="124"/>
    </location>
</feature>
<proteinExistence type="predicted"/>
<accession>A0A7S9XDT8</accession>
<gene>
    <name evidence="2" type="ORF">NIOZUU157_00175</name>
</gene>
<evidence type="ECO:0000259" key="1">
    <source>
        <dbReference type="Pfam" id="PF08291"/>
    </source>
</evidence>
<dbReference type="Gene3D" id="3.30.1380.10">
    <property type="match status" value="1"/>
</dbReference>
<protein>
    <recommendedName>
        <fullName evidence="1">Peptidase M15A C-terminal domain-containing protein</fullName>
    </recommendedName>
</protein>
<dbReference type="Pfam" id="PF08291">
    <property type="entry name" value="Peptidase_M15_3"/>
    <property type="match status" value="1"/>
</dbReference>
<dbReference type="SUPFAM" id="SSF55166">
    <property type="entry name" value="Hedgehog/DD-peptidase"/>
    <property type="match status" value="1"/>
</dbReference>